<dbReference type="PANTHER" id="PTHR46599">
    <property type="entry name" value="PIGGYBAC TRANSPOSABLE ELEMENT-DERIVED PROTEIN 4"/>
    <property type="match status" value="1"/>
</dbReference>
<comment type="caution">
    <text evidence="2">The sequence shown here is derived from an EMBL/GenBank/DDBJ whole genome shotgun (WGS) entry which is preliminary data.</text>
</comment>
<keyword evidence="3" id="KW-1185">Reference proteome</keyword>
<dbReference type="InterPro" id="IPR029526">
    <property type="entry name" value="PGBD"/>
</dbReference>
<name>A0A3M6USI0_POCDA</name>
<organism evidence="2 3">
    <name type="scientific">Pocillopora damicornis</name>
    <name type="common">Cauliflower coral</name>
    <name type="synonym">Millepora damicornis</name>
    <dbReference type="NCBI Taxonomy" id="46731"/>
    <lineage>
        <taxon>Eukaryota</taxon>
        <taxon>Metazoa</taxon>
        <taxon>Cnidaria</taxon>
        <taxon>Anthozoa</taxon>
        <taxon>Hexacorallia</taxon>
        <taxon>Scleractinia</taxon>
        <taxon>Astrocoeniina</taxon>
        <taxon>Pocilloporidae</taxon>
        <taxon>Pocillopora</taxon>
    </lineage>
</organism>
<protein>
    <recommendedName>
        <fullName evidence="1">PiggyBac transposable element-derived protein domain-containing protein</fullName>
    </recommendedName>
</protein>
<gene>
    <name evidence="2" type="ORF">pdam_00002381</name>
</gene>
<dbReference type="EMBL" id="RCHS01000826">
    <property type="protein sequence ID" value="RMX56612.1"/>
    <property type="molecule type" value="Genomic_DNA"/>
</dbReference>
<reference evidence="2 3" key="1">
    <citation type="journal article" date="2018" name="Sci. Rep.">
        <title>Comparative analysis of the Pocillopora damicornis genome highlights role of immune system in coral evolution.</title>
        <authorList>
            <person name="Cunning R."/>
            <person name="Bay R.A."/>
            <person name="Gillette P."/>
            <person name="Baker A.C."/>
            <person name="Traylor-Knowles N."/>
        </authorList>
    </citation>
    <scope>NUCLEOTIDE SEQUENCE [LARGE SCALE GENOMIC DNA]</scope>
    <source>
        <strain evidence="2">RSMAS</strain>
        <tissue evidence="2">Whole animal</tissue>
    </source>
</reference>
<accession>A0A3M6USI0</accession>
<evidence type="ECO:0000313" key="3">
    <source>
        <dbReference type="Proteomes" id="UP000275408"/>
    </source>
</evidence>
<dbReference type="STRING" id="46731.A0A3M6USI0"/>
<feature type="domain" description="PiggyBac transposable element-derived protein" evidence="1">
    <location>
        <begin position="1"/>
        <end position="146"/>
    </location>
</feature>
<dbReference type="Proteomes" id="UP000275408">
    <property type="component" value="Unassembled WGS sequence"/>
</dbReference>
<sequence length="158" mass="18332">MPAFFALNDLFGIKSLPETRVYWSKDNFVGVPTVQKVKARNRFDKIRQYLSLNNRLYMLTRDDPGYAKLFKVRSLLDRLDSRIHEEYQPSKFISIDEWSSMKEDGFKQYKHMKPVKRGSKVWVRSDATNGFVSAMQVYTGKKSGGQPKHGLGIVMFPT</sequence>
<dbReference type="PANTHER" id="PTHR46599:SF2">
    <property type="entry name" value="PIGGYBAC TRANSPOSABLE ELEMENT-DERIVED PROTEIN 4-LIKE"/>
    <property type="match status" value="1"/>
</dbReference>
<proteinExistence type="predicted"/>
<evidence type="ECO:0000313" key="2">
    <source>
        <dbReference type="EMBL" id="RMX56612.1"/>
    </source>
</evidence>
<dbReference type="Pfam" id="PF13843">
    <property type="entry name" value="DDE_Tnp_1_7"/>
    <property type="match status" value="1"/>
</dbReference>
<dbReference type="OrthoDB" id="5986244at2759"/>
<evidence type="ECO:0000259" key="1">
    <source>
        <dbReference type="Pfam" id="PF13843"/>
    </source>
</evidence>
<dbReference type="AlphaFoldDB" id="A0A3M6USI0"/>